<dbReference type="KEGG" id="cbar:PATL70BA_3386"/>
<evidence type="ECO:0000313" key="2">
    <source>
        <dbReference type="Proteomes" id="UP000279029"/>
    </source>
</evidence>
<protein>
    <submittedName>
        <fullName evidence="1">Uncharacterized protein</fullName>
    </submittedName>
</protein>
<proteinExistence type="predicted"/>
<name>A0A3P7Q0R2_9FIRM</name>
<dbReference type="EMBL" id="LR130778">
    <property type="protein sequence ID" value="VDN49317.1"/>
    <property type="molecule type" value="Genomic_DNA"/>
</dbReference>
<keyword evidence="2" id="KW-1185">Reference proteome</keyword>
<accession>A0A3P7Q0R2</accession>
<evidence type="ECO:0000313" key="1">
    <source>
        <dbReference type="EMBL" id="VDN49317.1"/>
    </source>
</evidence>
<organism evidence="1 2">
    <name type="scientific">Petrocella atlantisensis</name>
    <dbReference type="NCBI Taxonomy" id="2173034"/>
    <lineage>
        <taxon>Bacteria</taxon>
        <taxon>Bacillati</taxon>
        <taxon>Bacillota</taxon>
        <taxon>Clostridia</taxon>
        <taxon>Lachnospirales</taxon>
        <taxon>Vallitaleaceae</taxon>
        <taxon>Petrocella</taxon>
    </lineage>
</organism>
<dbReference type="Proteomes" id="UP000279029">
    <property type="component" value="Chromosome"/>
</dbReference>
<gene>
    <name evidence="1" type="ORF">PATL70BA_3386</name>
</gene>
<dbReference type="AlphaFoldDB" id="A0A3P7Q0R2"/>
<sequence length="56" mass="6798">MLIYFIIKVDLQPYFVEQRGYASICEANCYGRKDFLNRLHSIDFPRVQRIRQSRKT</sequence>
<reference evidence="1 2" key="1">
    <citation type="submission" date="2018-09" db="EMBL/GenBank/DDBJ databases">
        <authorList>
            <person name="Postec A."/>
        </authorList>
    </citation>
    <scope>NUCLEOTIDE SEQUENCE [LARGE SCALE GENOMIC DNA]</scope>
    <source>
        <strain evidence="1">70B-A</strain>
    </source>
</reference>